<feature type="transmembrane region" description="Helical" evidence="7">
    <location>
        <begin position="242"/>
        <end position="265"/>
    </location>
</feature>
<dbReference type="GO" id="GO:0005886">
    <property type="term" value="C:plasma membrane"/>
    <property type="evidence" value="ECO:0007669"/>
    <property type="project" value="UniProtKB-SubCell"/>
</dbReference>
<evidence type="ECO:0000256" key="3">
    <source>
        <dbReference type="ARBA" id="ARBA00022475"/>
    </source>
</evidence>
<dbReference type="PROSITE" id="PS50928">
    <property type="entry name" value="ABC_TM1"/>
    <property type="match status" value="1"/>
</dbReference>
<comment type="caution">
    <text evidence="9">The sequence shown here is derived from an EMBL/GenBank/DDBJ whole genome shotgun (WGS) entry which is preliminary data.</text>
</comment>
<dbReference type="GO" id="GO:0055085">
    <property type="term" value="P:transmembrane transport"/>
    <property type="evidence" value="ECO:0007669"/>
    <property type="project" value="InterPro"/>
</dbReference>
<proteinExistence type="inferred from homology"/>
<dbReference type="CDD" id="cd06261">
    <property type="entry name" value="TM_PBP2"/>
    <property type="match status" value="1"/>
</dbReference>
<keyword evidence="6 7" id="KW-0472">Membrane</keyword>
<dbReference type="PANTHER" id="PTHR43386:SF1">
    <property type="entry name" value="D,D-DIPEPTIDE TRANSPORT SYSTEM PERMEASE PROTEIN DDPC-RELATED"/>
    <property type="match status" value="1"/>
</dbReference>
<dbReference type="GeneID" id="1443138"/>
<comment type="similarity">
    <text evidence="7">Belongs to the binding-protein-dependent transport system permease family.</text>
</comment>
<feature type="transmembrane region" description="Helical" evidence="7">
    <location>
        <begin position="119"/>
        <end position="152"/>
    </location>
</feature>
<dbReference type="InterPro" id="IPR000515">
    <property type="entry name" value="MetI-like"/>
</dbReference>
<keyword evidence="2 7" id="KW-0813">Transport</keyword>
<evidence type="ECO:0000313" key="10">
    <source>
        <dbReference type="Proteomes" id="UP000617544"/>
    </source>
</evidence>
<feature type="transmembrane region" description="Helical" evidence="7">
    <location>
        <begin position="203"/>
        <end position="222"/>
    </location>
</feature>
<dbReference type="Gene3D" id="1.10.3720.10">
    <property type="entry name" value="MetI-like"/>
    <property type="match status" value="1"/>
</dbReference>
<keyword evidence="4 7" id="KW-0812">Transmembrane</keyword>
<dbReference type="Pfam" id="PF00528">
    <property type="entry name" value="BPD_transp_1"/>
    <property type="match status" value="1"/>
</dbReference>
<evidence type="ECO:0000256" key="5">
    <source>
        <dbReference type="ARBA" id="ARBA00022989"/>
    </source>
</evidence>
<dbReference type="InterPro" id="IPR035906">
    <property type="entry name" value="MetI-like_sf"/>
</dbReference>
<organism evidence="9 10">
    <name type="scientific">Pyrococcus horikoshii</name>
    <dbReference type="NCBI Taxonomy" id="53953"/>
    <lineage>
        <taxon>Archaea</taxon>
        <taxon>Methanobacteriati</taxon>
        <taxon>Methanobacteriota</taxon>
        <taxon>Thermococci</taxon>
        <taxon>Thermococcales</taxon>
        <taxon>Thermococcaceae</taxon>
        <taxon>Pyrococcus</taxon>
    </lineage>
</organism>
<accession>A0A832SN05</accession>
<evidence type="ECO:0000313" key="9">
    <source>
        <dbReference type="EMBL" id="HII61332.1"/>
    </source>
</evidence>
<evidence type="ECO:0000256" key="7">
    <source>
        <dbReference type="RuleBase" id="RU363032"/>
    </source>
</evidence>
<evidence type="ECO:0000256" key="4">
    <source>
        <dbReference type="ARBA" id="ARBA00022692"/>
    </source>
</evidence>
<dbReference type="EMBL" id="DUJN01000005">
    <property type="protein sequence ID" value="HII61332.1"/>
    <property type="molecule type" value="Genomic_DNA"/>
</dbReference>
<comment type="subcellular location">
    <subcellularLocation>
        <location evidence="1 7">Cell membrane</location>
        <topology evidence="1 7">Multi-pass membrane protein</topology>
    </subcellularLocation>
</comment>
<keyword evidence="3" id="KW-1003">Cell membrane</keyword>
<dbReference type="SUPFAM" id="SSF161098">
    <property type="entry name" value="MetI-like"/>
    <property type="match status" value="1"/>
</dbReference>
<reference evidence="9" key="1">
    <citation type="journal article" date="2020" name="bioRxiv">
        <title>A rank-normalized archaeal taxonomy based on genome phylogeny resolves widespread incomplete and uneven classifications.</title>
        <authorList>
            <person name="Rinke C."/>
            <person name="Chuvochina M."/>
            <person name="Mussig A.J."/>
            <person name="Chaumeil P.-A."/>
            <person name="Waite D.W."/>
            <person name="Whitman W.B."/>
            <person name="Parks D.H."/>
            <person name="Hugenholtz P."/>
        </authorList>
    </citation>
    <scope>NUCLEOTIDE SEQUENCE</scope>
    <source>
        <strain evidence="9">UBA8834</strain>
    </source>
</reference>
<dbReference type="InterPro" id="IPR050366">
    <property type="entry name" value="BP-dependent_transpt_permease"/>
</dbReference>
<feature type="domain" description="ABC transmembrane type-1" evidence="8">
    <location>
        <begin position="77"/>
        <end position="265"/>
    </location>
</feature>
<dbReference type="AlphaFoldDB" id="A0A832SN05"/>
<dbReference type="Proteomes" id="UP000617544">
    <property type="component" value="Unassembled WGS sequence"/>
</dbReference>
<keyword evidence="5 7" id="KW-1133">Transmembrane helix</keyword>
<dbReference type="OMA" id="IERAWWV"/>
<feature type="transmembrane region" description="Helical" evidence="7">
    <location>
        <begin position="81"/>
        <end position="107"/>
    </location>
</feature>
<name>A0A832SN05_PYRHR</name>
<evidence type="ECO:0000259" key="8">
    <source>
        <dbReference type="PROSITE" id="PS50928"/>
    </source>
</evidence>
<protein>
    <submittedName>
        <fullName evidence="9">ABC transporter permease</fullName>
    </submittedName>
</protein>
<dbReference type="PANTHER" id="PTHR43386">
    <property type="entry name" value="OLIGOPEPTIDE TRANSPORT SYSTEM PERMEASE PROTEIN APPC"/>
    <property type="match status" value="1"/>
</dbReference>
<evidence type="ECO:0000256" key="2">
    <source>
        <dbReference type="ARBA" id="ARBA00022448"/>
    </source>
</evidence>
<evidence type="ECO:0000256" key="6">
    <source>
        <dbReference type="ARBA" id="ARBA00023136"/>
    </source>
</evidence>
<evidence type="ECO:0000256" key="1">
    <source>
        <dbReference type="ARBA" id="ARBA00004651"/>
    </source>
</evidence>
<gene>
    <name evidence="9" type="ORF">HA331_06250</name>
</gene>
<feature type="transmembrane region" description="Helical" evidence="7">
    <location>
        <begin position="20"/>
        <end position="38"/>
    </location>
</feature>
<dbReference type="RefSeq" id="WP_010884903.1">
    <property type="nucleotide sequence ID" value="NZ_DUJN01000005.1"/>
</dbReference>
<sequence>MVNKVFRALSEIKYTKTGLIGLILLLVLVVIALITPLLPLPDPQSTDFQPFLPPSKDHPMGTDNLGRDIFSRVLWGTRTSLLVGLVAAGLSAIIGVLVGGVAGYYGGTIDDILSRITEIFLVIPGFFLALLVVSIFGSSLLNIMIVLGLLIWPSNARLMRAQALSLKEREFIQALRVAGVSDLRIVLRHIIPNGIQPIIANTFLQMAGAIITEAGLSFIGLGDPNVVSWGKMIYEGQIYITTYWWVPIFPGVFLVLTVLALNLLGDGLLTLLNPKLRRAIGVS</sequence>